<dbReference type="Gene3D" id="1.25.40.10">
    <property type="entry name" value="Tetratricopeptide repeat domain"/>
    <property type="match status" value="1"/>
</dbReference>
<dbReference type="SMART" id="SM00862">
    <property type="entry name" value="Trans_reg_C"/>
    <property type="match status" value="1"/>
</dbReference>
<accession>A0ABU5DS25</accession>
<dbReference type="Gene3D" id="3.40.50.300">
    <property type="entry name" value="P-loop containing nucleotide triphosphate hydrolases"/>
    <property type="match status" value="1"/>
</dbReference>
<reference evidence="4 5" key="1">
    <citation type="submission" date="2023-11" db="EMBL/GenBank/DDBJ databases">
        <title>Paucibacter sp. nov., isolated from fresh soil in Korea.</title>
        <authorList>
            <person name="Le N.T.T."/>
        </authorList>
    </citation>
    <scope>NUCLEOTIDE SEQUENCE [LARGE SCALE GENOMIC DNA]</scope>
    <source>
        <strain evidence="4 5">R3-3</strain>
    </source>
</reference>
<evidence type="ECO:0000256" key="1">
    <source>
        <dbReference type="ARBA" id="ARBA00023125"/>
    </source>
</evidence>
<feature type="DNA-binding region" description="OmpR/PhoB-type" evidence="2">
    <location>
        <begin position="2"/>
        <end position="95"/>
    </location>
</feature>
<dbReference type="EMBL" id="JAXCLA010000014">
    <property type="protein sequence ID" value="MDY0749125.1"/>
    <property type="molecule type" value="Genomic_DNA"/>
</dbReference>
<dbReference type="Gene3D" id="1.10.10.10">
    <property type="entry name" value="Winged helix-like DNA-binding domain superfamily/Winged helix DNA-binding domain"/>
    <property type="match status" value="1"/>
</dbReference>
<proteinExistence type="predicted"/>
<dbReference type="SUPFAM" id="SSF46894">
    <property type="entry name" value="C-terminal effector domain of the bipartite response regulators"/>
    <property type="match status" value="1"/>
</dbReference>
<evidence type="ECO:0000256" key="2">
    <source>
        <dbReference type="PROSITE-ProRule" id="PRU01091"/>
    </source>
</evidence>
<comment type="caution">
    <text evidence="4">The sequence shown here is derived from an EMBL/GenBank/DDBJ whole genome shotgun (WGS) entry which is preliminary data.</text>
</comment>
<protein>
    <submittedName>
        <fullName evidence="4">Winged helix-turn-helix domain-containing protein</fullName>
    </submittedName>
</protein>
<dbReference type="InterPro" id="IPR011990">
    <property type="entry name" value="TPR-like_helical_dom_sf"/>
</dbReference>
<dbReference type="PANTHER" id="PTHR47691:SF3">
    <property type="entry name" value="HTH-TYPE TRANSCRIPTIONAL REGULATOR RV0890C-RELATED"/>
    <property type="match status" value="1"/>
</dbReference>
<dbReference type="CDD" id="cd00383">
    <property type="entry name" value="trans_reg_C"/>
    <property type="match status" value="1"/>
</dbReference>
<dbReference type="PRINTS" id="PR00364">
    <property type="entry name" value="DISEASERSIST"/>
</dbReference>
<organism evidence="4 5">
    <name type="scientific">Roseateles agri</name>
    <dbReference type="NCBI Taxonomy" id="3098619"/>
    <lineage>
        <taxon>Bacteria</taxon>
        <taxon>Pseudomonadati</taxon>
        <taxon>Pseudomonadota</taxon>
        <taxon>Betaproteobacteria</taxon>
        <taxon>Burkholderiales</taxon>
        <taxon>Sphaerotilaceae</taxon>
        <taxon>Roseateles</taxon>
    </lineage>
</organism>
<gene>
    <name evidence="4" type="ORF">SNE35_31805</name>
</gene>
<dbReference type="Pfam" id="PF25872">
    <property type="entry name" value="HTH_77"/>
    <property type="match status" value="1"/>
</dbReference>
<dbReference type="InterPro" id="IPR003593">
    <property type="entry name" value="AAA+_ATPase"/>
</dbReference>
<dbReference type="RefSeq" id="WP_320427092.1">
    <property type="nucleotide sequence ID" value="NZ_JAXCLA010000014.1"/>
</dbReference>
<keyword evidence="1 2" id="KW-0238">DNA-binding</keyword>
<sequence>MSEELKFGRVQIHPTRRQVWVDGVPATLGARAFDLLMLLVEQRGRVVPKAELFAKIWPGLFVEENNLSVQIAALRRVLGSNVISTVTGRGYRFVAQASGEGEAAADAAPAGNLPVRLEPLYGREQELIQVRDAFDALSCVTLCGLAGVGKTTLATQAAVQLAAERRYAHGAWRVELGSVTDPAMLPQAVSEVVGIELDGKRDPLRECIAQLQHRELLLVLDNCEHIIDAVATLVDGLLSRARRVHVLATSQEPLRVPGERILRLNPLEVPTSSHDEDATAYGAVRMLLERVRAAMGGIFEPSAPELVEMIEICRQLDGVPLALEFAAARVPVLGLAGVRSRLYDRLRLLARGPRTAPSRHRSVQAALEWSHQLLSPQAQEVLQRLAVFPGGFSLVGAELLLGEQGTEDGENLIEHLNVLVDRSLVTLQPGTPPRYRLLETTRTFALDCLQAESESGDGIDWQARHAQALGRLCLLAARERDSTWMWQEMPNARAALAWALTAPGQGELAVTIATYISVVLAAGGAIREALDHLLDVQPLLDDDCPAPLAARYWHWLGRLGVEGRLPSSQCVEALLTADSMFAALGERRHRHACQRHLAEAELRAGRAERAEQHLAAARELEQTGVSAADRMRRLRVEAMLADARQQHEEALRHQQAALALALAQDVDRYRLLLMADMAWTHLQMGQAEAAVEDFQELLQHFDDSIRQGLARARALSGLTAALVAAGRIEEAVASVGDSVLALQQANLLRSRCEVFAWVAAAAGEVQVAAQLIGAGEAFAAQSETERDPISMLACRHAMALIETRMPEPDYRYWSAQGGSAGETELLGLLGQAFPGMQADAFDGGYA</sequence>
<dbReference type="InterPro" id="IPR016032">
    <property type="entry name" value="Sig_transdc_resp-reg_C-effctor"/>
</dbReference>
<dbReference type="InterPro" id="IPR058852">
    <property type="entry name" value="HTH_77"/>
</dbReference>
<dbReference type="InterPro" id="IPR001867">
    <property type="entry name" value="OmpR/PhoB-type_DNA-bd"/>
</dbReference>
<dbReference type="PROSITE" id="PS51755">
    <property type="entry name" value="OMPR_PHOB"/>
    <property type="match status" value="1"/>
</dbReference>
<dbReference type="Pfam" id="PF00486">
    <property type="entry name" value="Trans_reg_C"/>
    <property type="match status" value="1"/>
</dbReference>
<dbReference type="Proteomes" id="UP001285263">
    <property type="component" value="Unassembled WGS sequence"/>
</dbReference>
<feature type="domain" description="OmpR/PhoB-type" evidence="3">
    <location>
        <begin position="2"/>
        <end position="95"/>
    </location>
</feature>
<keyword evidence="5" id="KW-1185">Reference proteome</keyword>
<dbReference type="SUPFAM" id="SSF52540">
    <property type="entry name" value="P-loop containing nucleoside triphosphate hydrolases"/>
    <property type="match status" value="1"/>
</dbReference>
<evidence type="ECO:0000259" key="3">
    <source>
        <dbReference type="PROSITE" id="PS51755"/>
    </source>
</evidence>
<evidence type="ECO:0000313" key="5">
    <source>
        <dbReference type="Proteomes" id="UP001285263"/>
    </source>
</evidence>
<dbReference type="InterPro" id="IPR027417">
    <property type="entry name" value="P-loop_NTPase"/>
</dbReference>
<dbReference type="SMART" id="SM00382">
    <property type="entry name" value="AAA"/>
    <property type="match status" value="1"/>
</dbReference>
<evidence type="ECO:0000313" key="4">
    <source>
        <dbReference type="EMBL" id="MDY0749125.1"/>
    </source>
</evidence>
<dbReference type="PANTHER" id="PTHR47691">
    <property type="entry name" value="REGULATOR-RELATED"/>
    <property type="match status" value="1"/>
</dbReference>
<dbReference type="InterPro" id="IPR036388">
    <property type="entry name" value="WH-like_DNA-bd_sf"/>
</dbReference>
<dbReference type="SUPFAM" id="SSF48452">
    <property type="entry name" value="TPR-like"/>
    <property type="match status" value="1"/>
</dbReference>
<name>A0ABU5DS25_9BURK</name>